<dbReference type="AlphaFoldDB" id="A0AAD9MG05"/>
<feature type="binding site" evidence="2">
    <location>
        <position position="458"/>
    </location>
    <ligand>
        <name>(S)-malate</name>
        <dbReference type="ChEBI" id="CHEBI:15589"/>
    </ligand>
</feature>
<dbReference type="Pfam" id="PF00390">
    <property type="entry name" value="malic"/>
    <property type="match status" value="1"/>
</dbReference>
<dbReference type="GO" id="GO:0006108">
    <property type="term" value="P:malate metabolic process"/>
    <property type="evidence" value="ECO:0007669"/>
    <property type="project" value="TreeGrafter"/>
</dbReference>
<dbReference type="PIRSF" id="PIRSF000106">
    <property type="entry name" value="ME"/>
    <property type="match status" value="1"/>
</dbReference>
<comment type="similarity">
    <text evidence="1">Belongs to the malic enzymes family.</text>
</comment>
<gene>
    <name evidence="6" type="ORF">QBZ16_001580</name>
</gene>
<name>A0AAD9MG05_PROWI</name>
<evidence type="ECO:0000259" key="5">
    <source>
        <dbReference type="SMART" id="SM01274"/>
    </source>
</evidence>
<comment type="caution">
    <text evidence="6">The sequence shown here is derived from an EMBL/GenBank/DDBJ whole genome shotgun (WGS) entry which is preliminary data.</text>
</comment>
<dbReference type="InterPro" id="IPR012302">
    <property type="entry name" value="Malic_NAD-bd"/>
</dbReference>
<dbReference type="Pfam" id="PF03949">
    <property type="entry name" value="Malic_M"/>
    <property type="match status" value="1"/>
</dbReference>
<evidence type="ECO:0000259" key="4">
    <source>
        <dbReference type="SMART" id="SM00919"/>
    </source>
</evidence>
<organism evidence="6 7">
    <name type="scientific">Prototheca wickerhamii</name>
    <dbReference type="NCBI Taxonomy" id="3111"/>
    <lineage>
        <taxon>Eukaryota</taxon>
        <taxon>Viridiplantae</taxon>
        <taxon>Chlorophyta</taxon>
        <taxon>core chlorophytes</taxon>
        <taxon>Trebouxiophyceae</taxon>
        <taxon>Chlorellales</taxon>
        <taxon>Chlorellaceae</taxon>
        <taxon>Prototheca</taxon>
    </lineage>
</organism>
<dbReference type="GO" id="GO:0009507">
    <property type="term" value="C:chloroplast"/>
    <property type="evidence" value="ECO:0007669"/>
    <property type="project" value="TreeGrafter"/>
</dbReference>
<evidence type="ECO:0000256" key="1">
    <source>
        <dbReference type="ARBA" id="ARBA00008785"/>
    </source>
</evidence>
<evidence type="ECO:0000313" key="6">
    <source>
        <dbReference type="EMBL" id="KAK2075839.1"/>
    </source>
</evidence>
<dbReference type="InterPro" id="IPR001891">
    <property type="entry name" value="Malic_OxRdtase"/>
</dbReference>
<evidence type="ECO:0000256" key="3">
    <source>
        <dbReference type="PIRSR" id="PIRSR000106-3"/>
    </source>
</evidence>
<comment type="cofactor">
    <cofactor evidence="3">
        <name>Mg(2+)</name>
        <dbReference type="ChEBI" id="CHEBI:18420"/>
    </cofactor>
    <cofactor evidence="3">
        <name>Mn(2+)</name>
        <dbReference type="ChEBI" id="CHEBI:29035"/>
    </cofactor>
    <text evidence="3">Divalent metal cations. Prefers magnesium or manganese.</text>
</comment>
<dbReference type="EMBL" id="JASFZW010000013">
    <property type="protein sequence ID" value="KAK2075839.1"/>
    <property type="molecule type" value="Genomic_DNA"/>
</dbReference>
<keyword evidence="3" id="KW-0479">Metal-binding</keyword>
<proteinExistence type="inferred from homology"/>
<evidence type="ECO:0000256" key="2">
    <source>
        <dbReference type="PIRSR" id="PIRSR000106-2"/>
    </source>
</evidence>
<dbReference type="PANTHER" id="PTHR23406">
    <property type="entry name" value="MALIC ENZYME-RELATED"/>
    <property type="match status" value="1"/>
</dbReference>
<feature type="domain" description="Malic enzyme N-terminal" evidence="5">
    <location>
        <begin position="99"/>
        <end position="244"/>
    </location>
</feature>
<dbReference type="GO" id="GO:0004473">
    <property type="term" value="F:malate dehydrogenase (decarboxylating) (NADP+) activity"/>
    <property type="evidence" value="ECO:0007669"/>
    <property type="project" value="TreeGrafter"/>
</dbReference>
<feature type="binding site" evidence="3">
    <location>
        <position position="230"/>
    </location>
    <ligand>
        <name>a divalent metal cation</name>
        <dbReference type="ChEBI" id="CHEBI:60240"/>
    </ligand>
</feature>
<dbReference type="PANTHER" id="PTHR23406:SF90">
    <property type="entry name" value="MALIC ENZYME-RELATED"/>
    <property type="match status" value="1"/>
</dbReference>
<dbReference type="SMART" id="SM01274">
    <property type="entry name" value="malic"/>
    <property type="match status" value="1"/>
</dbReference>
<dbReference type="SMART" id="SM00919">
    <property type="entry name" value="Malic_M"/>
    <property type="match status" value="1"/>
</dbReference>
<dbReference type="SUPFAM" id="SSF53223">
    <property type="entry name" value="Aminoacid dehydrogenase-like, N-terminal domain"/>
    <property type="match status" value="1"/>
</dbReference>
<sequence length="558" mass="61034">MAQSLLRPGDDDWEDVEELGSSHAVPPWASTVLTGVDLMRNNKYNKGLAFTKEERDKLFLRGLLPAAVLGQDIQADRVLTNIRAQRGDVERVSYLLALAERNERLFHFLLRRHLSELLPLLQHPTIARYCDRYSLMFRSLPRGMFVGLDDAGQVASLLQNWPMRRVKLVSLTDGADLGTRGDWGVQSIAVPLSRMALLTAAGGPARLLREELLAAVRRRFGNSVFVDAADMEYATAAELVVNHRASMPVYADAIHGLPATVLAGLYAALPATGGSLSSQRFLLVGEDPELAAVAELLEEAVQREHRSGTVWEARRAIWMVDGKGLLVRDRESDVYEVADHLLPYIQDDEPADTLLDAVRAVKPTVLIGLSKARPPAWAFGQEVVREMARHCPRPVIMPLSQRDADGIAGFAEVSAADAWEWSDGRALFADALPKSAPGVPLPPALEGESEAFEPRPANVAWVFPGLCHGVFLARSTRLREDMLLAAARAVAEAVTDEDRAAGALYPPLTLLREVAVNVAASVATIAYHSGVATNLPQPLDLHAKAEATMHDPTYRRYS</sequence>
<dbReference type="PRINTS" id="PR00072">
    <property type="entry name" value="MALOXRDTASE"/>
</dbReference>
<evidence type="ECO:0000313" key="7">
    <source>
        <dbReference type="Proteomes" id="UP001255856"/>
    </source>
</evidence>
<feature type="domain" description="Malic enzyme NAD-binding" evidence="4">
    <location>
        <begin position="254"/>
        <end position="527"/>
    </location>
</feature>
<dbReference type="InterPro" id="IPR046346">
    <property type="entry name" value="Aminoacid_DH-like_N_sf"/>
</dbReference>
<dbReference type="InterPro" id="IPR036291">
    <property type="entry name" value="NAD(P)-bd_dom_sf"/>
</dbReference>
<dbReference type="InterPro" id="IPR037062">
    <property type="entry name" value="Malic_N_dom_sf"/>
</dbReference>
<dbReference type="InterPro" id="IPR012301">
    <property type="entry name" value="Malic_N_dom"/>
</dbReference>
<evidence type="ECO:0008006" key="8">
    <source>
        <dbReference type="Google" id="ProtNLM"/>
    </source>
</evidence>
<dbReference type="GO" id="GO:0046872">
    <property type="term" value="F:metal ion binding"/>
    <property type="evidence" value="ECO:0007669"/>
    <property type="project" value="UniProtKB-KW"/>
</dbReference>
<dbReference type="Proteomes" id="UP001255856">
    <property type="component" value="Unassembled WGS sequence"/>
</dbReference>
<protein>
    <recommendedName>
        <fullName evidence="8">Malic enzyme NAD-binding domain-containing protein</fullName>
    </recommendedName>
</protein>
<reference evidence="6" key="1">
    <citation type="submission" date="2021-01" db="EMBL/GenBank/DDBJ databases">
        <authorList>
            <person name="Eckstrom K.M.E."/>
        </authorList>
    </citation>
    <scope>NUCLEOTIDE SEQUENCE</scope>
    <source>
        <strain evidence="6">UVCC 0001</strain>
    </source>
</reference>
<dbReference type="Gene3D" id="3.40.50.10380">
    <property type="entry name" value="Malic enzyme, N-terminal domain"/>
    <property type="match status" value="1"/>
</dbReference>
<dbReference type="Gene3D" id="3.40.50.720">
    <property type="entry name" value="NAD(P)-binding Rossmann-like Domain"/>
    <property type="match status" value="1"/>
</dbReference>
<dbReference type="GO" id="GO:0051287">
    <property type="term" value="F:NAD binding"/>
    <property type="evidence" value="ECO:0007669"/>
    <property type="project" value="InterPro"/>
</dbReference>
<accession>A0AAD9MG05</accession>
<keyword evidence="7" id="KW-1185">Reference proteome</keyword>
<dbReference type="SUPFAM" id="SSF51735">
    <property type="entry name" value="NAD(P)-binding Rossmann-fold domains"/>
    <property type="match status" value="1"/>
</dbReference>